<organism evidence="2 3">
    <name type="scientific">Lachnellula suecica</name>
    <dbReference type="NCBI Taxonomy" id="602035"/>
    <lineage>
        <taxon>Eukaryota</taxon>
        <taxon>Fungi</taxon>
        <taxon>Dikarya</taxon>
        <taxon>Ascomycota</taxon>
        <taxon>Pezizomycotina</taxon>
        <taxon>Leotiomycetes</taxon>
        <taxon>Helotiales</taxon>
        <taxon>Lachnaceae</taxon>
        <taxon>Lachnellula</taxon>
    </lineage>
</organism>
<dbReference type="PANTHER" id="PTHR43539:SF68">
    <property type="entry name" value="FLAVIN-BINDING MONOOXYGENASE-LIKE PROTEIN (AFU_ORTHOLOGUE AFUA_4G09220)"/>
    <property type="match status" value="1"/>
</dbReference>
<dbReference type="Proteomes" id="UP000469558">
    <property type="component" value="Unassembled WGS sequence"/>
</dbReference>
<dbReference type="SUPFAM" id="SSF51905">
    <property type="entry name" value="FAD/NAD(P)-binding domain"/>
    <property type="match status" value="1"/>
</dbReference>
<keyword evidence="1" id="KW-0560">Oxidoreductase</keyword>
<reference evidence="2 3" key="1">
    <citation type="submission" date="2018-05" db="EMBL/GenBank/DDBJ databases">
        <title>Genome sequencing and assembly of the regulated plant pathogen Lachnellula willkommii and related sister species for the development of diagnostic species identification markers.</title>
        <authorList>
            <person name="Giroux E."/>
            <person name="Bilodeau G."/>
        </authorList>
    </citation>
    <scope>NUCLEOTIDE SEQUENCE [LARGE SCALE GENOMIC DNA]</scope>
    <source>
        <strain evidence="2 3">CBS 268.59</strain>
    </source>
</reference>
<dbReference type="GO" id="GO:0050660">
    <property type="term" value="F:flavin adenine dinucleotide binding"/>
    <property type="evidence" value="ECO:0007669"/>
    <property type="project" value="TreeGrafter"/>
</dbReference>
<gene>
    <name evidence="2" type="primary">YUC3_1</name>
    <name evidence="2" type="ORF">LSUE1_G008133</name>
</gene>
<evidence type="ECO:0000256" key="1">
    <source>
        <dbReference type="ARBA" id="ARBA00023002"/>
    </source>
</evidence>
<sequence>MAGDAATKAALAVVNEFNAFLAADDAAGLASCFFADQAWWKDQLALTYHLRTFATPNVIAAALLETKQLRGLSGCIKLEGPAQFLPASPVLQFIDCSFSFRTESPAAKCIGRIMLLPVKTGDGPLAWKIWIFNTTLEDLDIHPENQALLKEPGRVFDGSELKTDVLIIGGGNAAAVLSARLKTHGVESIMLERNPRVGDNWALRYENLAFHVPTSFCDLPYMAYDKKLASPHLLTKNDLAEQLRQYVATFNLNVMNSAKVLSTKYNRTDKLWTVKFHTPAGDSVAVAKQLVQATGIGSQKPFVPPMDDEKLYRGVSLHSTQYKSASELKAQGVKSVLVIGSANTAFDMIDNCHQAGLKTTMVVRSPTHIFPTSYVLDHRSLGLYDLGVEMADRFLLTIPSVVDSQLAKGLNNFMASQEPDRYKDLAATGFPVLDASDPGADLMSNLIERGGGHYMDVGVTELIAQGKVGVKANVEPVAFTTTGLRLSDGSTLDADAVVWCTGFADKDVRATAAEILGDSGEEEGPDILLPKDIASRLDATWGVDSEGEIRGMWKRHLEMENYWVMGGYTQQHRWHSKTLAQQIKAALEGILPPAYRETPKPEVRAA</sequence>
<dbReference type="Pfam" id="PF13738">
    <property type="entry name" value="Pyr_redox_3"/>
    <property type="match status" value="1"/>
</dbReference>
<keyword evidence="3" id="KW-1185">Reference proteome</keyword>
<accession>A0A8T9C1N0</accession>
<evidence type="ECO:0000313" key="3">
    <source>
        <dbReference type="Proteomes" id="UP000469558"/>
    </source>
</evidence>
<dbReference type="InterPro" id="IPR050982">
    <property type="entry name" value="Auxin_biosynth/cation_transpt"/>
</dbReference>
<dbReference type="InterPro" id="IPR036188">
    <property type="entry name" value="FAD/NAD-bd_sf"/>
</dbReference>
<dbReference type="AlphaFoldDB" id="A0A8T9C1N0"/>
<dbReference type="Gene3D" id="3.50.50.60">
    <property type="entry name" value="FAD/NAD(P)-binding domain"/>
    <property type="match status" value="1"/>
</dbReference>
<protein>
    <submittedName>
        <fullName evidence="2">Putative indole-3-pyruvate monooxygenase</fullName>
    </submittedName>
</protein>
<dbReference type="PANTHER" id="PTHR43539">
    <property type="entry name" value="FLAVIN-BINDING MONOOXYGENASE-LIKE PROTEIN (AFU_ORTHOLOGUE AFUA_4G09220)"/>
    <property type="match status" value="1"/>
</dbReference>
<dbReference type="GO" id="GO:0004497">
    <property type="term" value="F:monooxygenase activity"/>
    <property type="evidence" value="ECO:0007669"/>
    <property type="project" value="UniProtKB-KW"/>
</dbReference>
<comment type="caution">
    <text evidence="2">The sequence shown here is derived from an EMBL/GenBank/DDBJ whole genome shotgun (WGS) entry which is preliminary data.</text>
</comment>
<name>A0A8T9C1N0_9HELO</name>
<keyword evidence="2" id="KW-0503">Monooxygenase</keyword>
<evidence type="ECO:0000313" key="2">
    <source>
        <dbReference type="EMBL" id="TVY75931.1"/>
    </source>
</evidence>
<proteinExistence type="predicted"/>
<dbReference type="OrthoDB" id="74360at2759"/>
<dbReference type="EMBL" id="QGMK01000910">
    <property type="protein sequence ID" value="TVY75931.1"/>
    <property type="molecule type" value="Genomic_DNA"/>
</dbReference>